<evidence type="ECO:0000313" key="1">
    <source>
        <dbReference type="EMBL" id="KAL3537714.1"/>
    </source>
</evidence>
<dbReference type="Proteomes" id="UP001630127">
    <property type="component" value="Unassembled WGS sequence"/>
</dbReference>
<dbReference type="InterPro" id="IPR037104">
    <property type="entry name" value="Annexin_sf"/>
</dbReference>
<dbReference type="EMBL" id="JBJUIK010000001">
    <property type="protein sequence ID" value="KAL3537714.1"/>
    <property type="molecule type" value="Genomic_DNA"/>
</dbReference>
<name>A0ABD3B2M2_9GENT</name>
<sequence length="135" mass="15570">MHPWERDARMLREAVYKGPQHGILVEIARTRSSEELLGAGRAYPSLFDHSIEEDIAFHIQNFEKRDLHDHLILKLAVQCLSKPQTYFIEVLDVSLKIIEDEIAKASVARSVNVYYLRPLADRPNIALLCRCHFST</sequence>
<comment type="caution">
    <text evidence="1">The sequence shown here is derived from an EMBL/GenBank/DDBJ whole genome shotgun (WGS) entry which is preliminary data.</text>
</comment>
<accession>A0ABD3B2M2</accession>
<protein>
    <submittedName>
        <fullName evidence="1">Uncharacterized protein</fullName>
    </submittedName>
</protein>
<dbReference type="Gene3D" id="1.10.220.10">
    <property type="entry name" value="Annexin"/>
    <property type="match status" value="1"/>
</dbReference>
<dbReference type="PANTHER" id="PTHR10502">
    <property type="entry name" value="ANNEXIN"/>
    <property type="match status" value="1"/>
</dbReference>
<evidence type="ECO:0000313" key="2">
    <source>
        <dbReference type="Proteomes" id="UP001630127"/>
    </source>
</evidence>
<reference evidence="1 2" key="1">
    <citation type="submission" date="2024-11" db="EMBL/GenBank/DDBJ databases">
        <title>A near-complete genome assembly of Cinchona calisaya.</title>
        <authorList>
            <person name="Lian D.C."/>
            <person name="Zhao X.W."/>
            <person name="Wei L."/>
        </authorList>
    </citation>
    <scope>NUCLEOTIDE SEQUENCE [LARGE SCALE GENOMIC DNA]</scope>
    <source>
        <tissue evidence="1">Nenye</tissue>
    </source>
</reference>
<dbReference type="SUPFAM" id="SSF47874">
    <property type="entry name" value="Annexin"/>
    <property type="match status" value="1"/>
</dbReference>
<proteinExistence type="predicted"/>
<keyword evidence="2" id="KW-1185">Reference proteome</keyword>
<gene>
    <name evidence="1" type="ORF">ACH5RR_001080</name>
</gene>
<dbReference type="AlphaFoldDB" id="A0ABD3B2M2"/>
<organism evidence="1 2">
    <name type="scientific">Cinchona calisaya</name>
    <dbReference type="NCBI Taxonomy" id="153742"/>
    <lineage>
        <taxon>Eukaryota</taxon>
        <taxon>Viridiplantae</taxon>
        <taxon>Streptophyta</taxon>
        <taxon>Embryophyta</taxon>
        <taxon>Tracheophyta</taxon>
        <taxon>Spermatophyta</taxon>
        <taxon>Magnoliopsida</taxon>
        <taxon>eudicotyledons</taxon>
        <taxon>Gunneridae</taxon>
        <taxon>Pentapetalae</taxon>
        <taxon>asterids</taxon>
        <taxon>lamiids</taxon>
        <taxon>Gentianales</taxon>
        <taxon>Rubiaceae</taxon>
        <taxon>Cinchonoideae</taxon>
        <taxon>Cinchoneae</taxon>
        <taxon>Cinchona</taxon>
    </lineage>
</organism>
<dbReference type="PANTHER" id="PTHR10502:SF196">
    <property type="entry name" value="ANNEXIN D4"/>
    <property type="match status" value="1"/>
</dbReference>